<reference evidence="3 4" key="1">
    <citation type="submission" date="2021-06" db="EMBL/GenBank/DDBJ databases">
        <title>50 bacteria genomes isolated from Dapeng, Shenzhen, China.</title>
        <authorList>
            <person name="Zheng W."/>
            <person name="Yu S."/>
            <person name="Huang Y."/>
        </authorList>
    </citation>
    <scope>NUCLEOTIDE SEQUENCE [LARGE SCALE GENOMIC DNA]</scope>
    <source>
        <strain evidence="3 4">DP1N14-2</strain>
    </source>
</reference>
<dbReference type="InterPro" id="IPR005180">
    <property type="entry name" value="DUF302"/>
</dbReference>
<keyword evidence="1" id="KW-0732">Signal</keyword>
<evidence type="ECO:0000256" key="1">
    <source>
        <dbReference type="SAM" id="SignalP"/>
    </source>
</evidence>
<dbReference type="PANTHER" id="PTHR38342">
    <property type="entry name" value="SLR5037 PROTEIN"/>
    <property type="match status" value="1"/>
</dbReference>
<evidence type="ECO:0000259" key="2">
    <source>
        <dbReference type="Pfam" id="PF03625"/>
    </source>
</evidence>
<feature type="signal peptide" evidence="1">
    <location>
        <begin position="1"/>
        <end position="19"/>
    </location>
</feature>
<dbReference type="CDD" id="cd14797">
    <property type="entry name" value="DUF302"/>
    <property type="match status" value="1"/>
</dbReference>
<dbReference type="Pfam" id="PF03625">
    <property type="entry name" value="DUF302"/>
    <property type="match status" value="1"/>
</dbReference>
<dbReference type="Proteomes" id="UP000766629">
    <property type="component" value="Unassembled WGS sequence"/>
</dbReference>
<evidence type="ECO:0000313" key="4">
    <source>
        <dbReference type="Proteomes" id="UP000766629"/>
    </source>
</evidence>
<dbReference type="EMBL" id="JAHVJA010000001">
    <property type="protein sequence ID" value="MBY6138672.1"/>
    <property type="molecule type" value="Genomic_DNA"/>
</dbReference>
<accession>A0ABS7NBT7</accession>
<dbReference type="RefSeq" id="WP_222507448.1">
    <property type="nucleotide sequence ID" value="NZ_JAHVJA010000001.1"/>
</dbReference>
<dbReference type="Gene3D" id="3.30.310.70">
    <property type="entry name" value="TT1751-like domain"/>
    <property type="match status" value="1"/>
</dbReference>
<comment type="caution">
    <text evidence="3">The sequence shown here is derived from an EMBL/GenBank/DDBJ whole genome shotgun (WGS) entry which is preliminary data.</text>
</comment>
<organism evidence="3 4">
    <name type="scientific">Leisingera daeponensis</name>
    <dbReference type="NCBI Taxonomy" id="405746"/>
    <lineage>
        <taxon>Bacteria</taxon>
        <taxon>Pseudomonadati</taxon>
        <taxon>Pseudomonadota</taxon>
        <taxon>Alphaproteobacteria</taxon>
        <taxon>Rhodobacterales</taxon>
        <taxon>Roseobacteraceae</taxon>
        <taxon>Leisingera</taxon>
    </lineage>
</organism>
<sequence>MSFKRLTIAFLLAAVPASAGSIAPRDGWAVHQTSKPYEELILDVKAAAKAEGLNVVTQAGPTGAAASRGITIPGNRVIGLFNNEFAVKILALSTAAMIEAPVRMYVTEEDDGSATLSYKLPSHVLAPYADEGGAELAGLADQLDRRFALIAEQAQK</sequence>
<feature type="domain" description="DUF302" evidence="2">
    <location>
        <begin position="64"/>
        <end position="120"/>
    </location>
</feature>
<name>A0ABS7NBT7_9RHOB</name>
<gene>
    <name evidence="3" type="ORF">KUV26_04415</name>
</gene>
<keyword evidence="4" id="KW-1185">Reference proteome</keyword>
<proteinExistence type="predicted"/>
<dbReference type="InterPro" id="IPR035923">
    <property type="entry name" value="TT1751-like_sf"/>
</dbReference>
<dbReference type="PANTHER" id="PTHR38342:SF1">
    <property type="entry name" value="SLR5037 PROTEIN"/>
    <property type="match status" value="1"/>
</dbReference>
<protein>
    <submittedName>
        <fullName evidence="3">DUF302 domain-containing protein</fullName>
    </submittedName>
</protein>
<evidence type="ECO:0000313" key="3">
    <source>
        <dbReference type="EMBL" id="MBY6138672.1"/>
    </source>
</evidence>
<feature type="chain" id="PRO_5046583177" evidence="1">
    <location>
        <begin position="20"/>
        <end position="156"/>
    </location>
</feature>
<dbReference type="SUPFAM" id="SSF103247">
    <property type="entry name" value="TT1751-like"/>
    <property type="match status" value="1"/>
</dbReference>